<dbReference type="Proteomes" id="UP000054565">
    <property type="component" value="Unassembled WGS sequence"/>
</dbReference>
<dbReference type="SUPFAM" id="SSF52540">
    <property type="entry name" value="P-loop containing nucleoside triphosphate hydrolases"/>
    <property type="match status" value="2"/>
</dbReference>
<dbReference type="InterPro" id="IPR049730">
    <property type="entry name" value="SNF2/RAD54-like_C"/>
</dbReference>
<feature type="compositionally biased region" description="Polar residues" evidence="7">
    <location>
        <begin position="92"/>
        <end position="104"/>
    </location>
</feature>
<dbReference type="Gene3D" id="3.40.50.300">
    <property type="entry name" value="P-loop containing nucleotide triphosphate hydrolases"/>
    <property type="match status" value="1"/>
</dbReference>
<dbReference type="CDD" id="cd18008">
    <property type="entry name" value="DEXDc_SHPRH-like"/>
    <property type="match status" value="1"/>
</dbReference>
<dbReference type="Pfam" id="PF00271">
    <property type="entry name" value="Helicase_C"/>
    <property type="match status" value="1"/>
</dbReference>
<evidence type="ECO:0000256" key="7">
    <source>
        <dbReference type="SAM" id="MobiDB-lite"/>
    </source>
</evidence>
<keyword evidence="3" id="KW-0378">Hydrolase</keyword>
<dbReference type="InterPro" id="IPR038718">
    <property type="entry name" value="SNF2-like_sf"/>
</dbReference>
<dbReference type="GO" id="GO:0005524">
    <property type="term" value="F:ATP binding"/>
    <property type="evidence" value="ECO:0007669"/>
    <property type="project" value="UniProtKB-KW"/>
</dbReference>
<evidence type="ECO:0000259" key="10">
    <source>
        <dbReference type="PROSITE" id="PS51194"/>
    </source>
</evidence>
<dbReference type="STRING" id="404692.A0A0J6YQV4"/>
<evidence type="ECO:0000313" key="12">
    <source>
        <dbReference type="Proteomes" id="UP000054565"/>
    </source>
</evidence>
<dbReference type="OrthoDB" id="423559at2759"/>
<feature type="compositionally biased region" description="Acidic residues" evidence="7">
    <location>
        <begin position="731"/>
        <end position="741"/>
    </location>
</feature>
<dbReference type="Pfam" id="PF00176">
    <property type="entry name" value="SNF2-rel_dom"/>
    <property type="match status" value="1"/>
</dbReference>
<sequence>MNSAGRDRSNLLHELGLSEDEDLLTIEREAFEAERWLEKRRDQERRDEALARALQESLYEPESPPHPSPSRPPVQATSDLQHSPPRPIIPFTSLSPSSREQQPIVSHRPRNPAVRTAADIHLDIIDLTSSTNQETRLDHYNATSLSHGMMHYNHHQRQPHQQVYDLTGSSPTHGFSPSMASTVERYRQYAEMPGAFPSSTAIHNPHSLDSHDSANFSQTAPPHWPNVSSDLFNRLGSSAPSYDGASDPTEMKKELQNLLENIRPDKDLKCNGESTPEAMKYTLMDHQKYGLAWMKAMEEGSNKGGILADDMGLGKTIQALALIVSRPSTDPERKTTLVVAPVSLMHQWKREIEQKLKSGRHQLSVYILHGDKRTTPFLRLKKYDVVLTSFGTLSSEFKRKEELDQFANENPSLRESHPLAKQLPVLGERSKWYRVIIDEAQCIKNKHTKSARACYAIRSTYRWCMSGTPMMNNVTELYSLIRFLRIGPYNKSETFDATFTRPLKTFHDRTQKQAMQKLQALLKAILLRRTKSSKIDGKPILQLPSRTTEKVHTVFSEDENTFYQSLEQKTQNQFNRYLDNGTVGKHYSNVLVMLLRLRQACCHPHLIQLFSDDSHVNLCGVDLKTNAKLLGPDVVARLKENEDSECPVCIDAVENAIIFFPCGHNICAECFARISDPSQGVAQGNDGTVEIKCPNCRARIDPTKITDNLSFRKVHVTGDNTDEADARSDHDDIDSDDDSDTDSLNSFIVDDDTDAERPRGKKRKRNTKSVRNTDKKTGKKNLATLKKESMKNAKAKRRYIRRLEKSWQTSSKIDKALEILREIESCNNGEKTIIFSQFTTLLDLLEVPIMREGWHYRRYDGSMSPIQRNEAVLEFSDNENCKIMLVSLKAGNAGLNLVAASQVIIFDPFWNPYIEEQAIDRAHRIGQIRPVMVHRILVRDTVEDRILELQEKKRELIENALDERASQNLGRLGTRELAFLFGISSRRQ</sequence>
<evidence type="ECO:0000256" key="2">
    <source>
        <dbReference type="ARBA" id="ARBA00022741"/>
    </source>
</evidence>
<feature type="compositionally biased region" description="Basic residues" evidence="7">
    <location>
        <begin position="759"/>
        <end position="768"/>
    </location>
</feature>
<evidence type="ECO:0000256" key="3">
    <source>
        <dbReference type="ARBA" id="ARBA00022801"/>
    </source>
</evidence>
<dbReference type="PROSITE" id="PS50089">
    <property type="entry name" value="ZF_RING_2"/>
    <property type="match status" value="1"/>
</dbReference>
<dbReference type="GO" id="GO:0000724">
    <property type="term" value="P:double-strand break repair via homologous recombination"/>
    <property type="evidence" value="ECO:0007669"/>
    <property type="project" value="TreeGrafter"/>
</dbReference>
<dbReference type="InterPro" id="IPR001650">
    <property type="entry name" value="Helicase_C-like"/>
</dbReference>
<dbReference type="GO" id="GO:0016787">
    <property type="term" value="F:hydrolase activity"/>
    <property type="evidence" value="ECO:0007669"/>
    <property type="project" value="UniProtKB-KW"/>
</dbReference>
<keyword evidence="4" id="KW-0347">Helicase</keyword>
<dbReference type="InterPro" id="IPR050628">
    <property type="entry name" value="SNF2_RAD54_helicase_TF"/>
</dbReference>
<keyword evidence="6" id="KW-0479">Metal-binding</keyword>
<name>A0A0J6YQV4_COCIT</name>
<dbReference type="PANTHER" id="PTHR45626:SF16">
    <property type="entry name" value="ATP-DEPENDENT HELICASE ULS1"/>
    <property type="match status" value="1"/>
</dbReference>
<keyword evidence="6" id="KW-0863">Zinc-finger</keyword>
<feature type="region of interest" description="Disordered" evidence="7">
    <location>
        <begin position="35"/>
        <end position="110"/>
    </location>
</feature>
<dbReference type="GO" id="GO:0008270">
    <property type="term" value="F:zinc ion binding"/>
    <property type="evidence" value="ECO:0007669"/>
    <property type="project" value="UniProtKB-KW"/>
</dbReference>
<dbReference type="InterPro" id="IPR000330">
    <property type="entry name" value="SNF2_N"/>
</dbReference>
<dbReference type="PANTHER" id="PTHR45626">
    <property type="entry name" value="TRANSCRIPTION TERMINATION FACTOR 2-RELATED"/>
    <property type="match status" value="1"/>
</dbReference>
<dbReference type="EMBL" id="DS028099">
    <property type="protein sequence ID" value="KMP09609.1"/>
    <property type="molecule type" value="Genomic_DNA"/>
</dbReference>
<reference evidence="12" key="1">
    <citation type="journal article" date="2010" name="Genome Res.">
        <title>Population genomic sequencing of Coccidioides fungi reveals recent hybridization and transposon control.</title>
        <authorList>
            <person name="Neafsey D.E."/>
            <person name="Barker B.M."/>
            <person name="Sharpton T.J."/>
            <person name="Stajich J.E."/>
            <person name="Park D.J."/>
            <person name="Whiston E."/>
            <person name="Hung C.-Y."/>
            <person name="McMahan C."/>
            <person name="White J."/>
            <person name="Sykes S."/>
            <person name="Heiman D."/>
            <person name="Young S."/>
            <person name="Zeng Q."/>
            <person name="Abouelleil A."/>
            <person name="Aftuck L."/>
            <person name="Bessette D."/>
            <person name="Brown A."/>
            <person name="FitzGerald M."/>
            <person name="Lui A."/>
            <person name="Macdonald J.P."/>
            <person name="Priest M."/>
            <person name="Orbach M.J."/>
            <person name="Galgiani J.N."/>
            <person name="Kirkland T.N."/>
            <person name="Cole G.T."/>
            <person name="Birren B.W."/>
            <person name="Henn M.R."/>
            <person name="Taylor J.W."/>
            <person name="Rounsley S.D."/>
        </authorList>
    </citation>
    <scope>NUCLEOTIDE SEQUENCE [LARGE SCALE GENOMIC DNA]</scope>
    <source>
        <strain evidence="12">RMSCC 2394</strain>
    </source>
</reference>
<feature type="domain" description="RING-type" evidence="8">
    <location>
        <begin position="646"/>
        <end position="697"/>
    </location>
</feature>
<proteinExistence type="inferred from homology"/>
<dbReference type="InterPro" id="IPR013083">
    <property type="entry name" value="Znf_RING/FYVE/PHD"/>
</dbReference>
<dbReference type="AlphaFoldDB" id="A0A0J6YQV4"/>
<dbReference type="GO" id="GO:0005737">
    <property type="term" value="C:cytoplasm"/>
    <property type="evidence" value="ECO:0007669"/>
    <property type="project" value="TreeGrafter"/>
</dbReference>
<organism evidence="11 12">
    <name type="scientific">Coccidioides immitis RMSCC 2394</name>
    <dbReference type="NCBI Taxonomy" id="404692"/>
    <lineage>
        <taxon>Eukaryota</taxon>
        <taxon>Fungi</taxon>
        <taxon>Dikarya</taxon>
        <taxon>Ascomycota</taxon>
        <taxon>Pezizomycotina</taxon>
        <taxon>Eurotiomycetes</taxon>
        <taxon>Eurotiomycetidae</taxon>
        <taxon>Onygenales</taxon>
        <taxon>Onygenaceae</taxon>
        <taxon>Coccidioides</taxon>
    </lineage>
</organism>
<dbReference type="SMART" id="SM00490">
    <property type="entry name" value="HELICc"/>
    <property type="match status" value="1"/>
</dbReference>
<feature type="domain" description="Helicase ATP-binding" evidence="9">
    <location>
        <begin position="296"/>
        <end position="487"/>
    </location>
</feature>
<feature type="compositionally biased region" description="Basic and acidic residues" evidence="7">
    <location>
        <begin position="35"/>
        <end position="50"/>
    </location>
</feature>
<dbReference type="Pfam" id="PF13923">
    <property type="entry name" value="zf-C3HC4_2"/>
    <property type="match status" value="1"/>
</dbReference>
<evidence type="ECO:0000256" key="6">
    <source>
        <dbReference type="PROSITE-ProRule" id="PRU00175"/>
    </source>
</evidence>
<dbReference type="CDD" id="cd18793">
    <property type="entry name" value="SF2_C_SNF"/>
    <property type="match status" value="1"/>
</dbReference>
<comment type="similarity">
    <text evidence="1">Belongs to the SNF2/RAD54 helicase family.</text>
</comment>
<dbReference type="SUPFAM" id="SSF57850">
    <property type="entry name" value="RING/U-box"/>
    <property type="match status" value="1"/>
</dbReference>
<dbReference type="Gene3D" id="3.30.40.10">
    <property type="entry name" value="Zinc/RING finger domain, C3HC4 (zinc finger)"/>
    <property type="match status" value="1"/>
</dbReference>
<dbReference type="Gene3D" id="3.40.50.10810">
    <property type="entry name" value="Tandem AAA-ATPase domain"/>
    <property type="match status" value="1"/>
</dbReference>
<feature type="region of interest" description="Disordered" evidence="7">
    <location>
        <begin position="720"/>
        <end position="787"/>
    </location>
</feature>
<gene>
    <name evidence="11" type="ORF">CIRG_09778</name>
</gene>
<dbReference type="InterPro" id="IPR027417">
    <property type="entry name" value="P-loop_NTPase"/>
</dbReference>
<keyword evidence="2" id="KW-0547">Nucleotide-binding</keyword>
<dbReference type="GO" id="GO:0008094">
    <property type="term" value="F:ATP-dependent activity, acting on DNA"/>
    <property type="evidence" value="ECO:0007669"/>
    <property type="project" value="TreeGrafter"/>
</dbReference>
<dbReference type="GO" id="GO:0004386">
    <property type="term" value="F:helicase activity"/>
    <property type="evidence" value="ECO:0007669"/>
    <property type="project" value="UniProtKB-KW"/>
</dbReference>
<protein>
    <submittedName>
        <fullName evidence="11">DNA repair protein rad5</fullName>
    </submittedName>
</protein>
<dbReference type="PROSITE" id="PS51192">
    <property type="entry name" value="HELICASE_ATP_BIND_1"/>
    <property type="match status" value="1"/>
</dbReference>
<evidence type="ECO:0000259" key="8">
    <source>
        <dbReference type="PROSITE" id="PS50089"/>
    </source>
</evidence>
<evidence type="ECO:0000313" key="11">
    <source>
        <dbReference type="EMBL" id="KMP09609.1"/>
    </source>
</evidence>
<feature type="compositionally biased region" description="Polar residues" evidence="7">
    <location>
        <begin position="213"/>
        <end position="232"/>
    </location>
</feature>
<dbReference type="InterPro" id="IPR014001">
    <property type="entry name" value="Helicase_ATP-bd"/>
</dbReference>
<dbReference type="SMART" id="SM00487">
    <property type="entry name" value="DEXDc"/>
    <property type="match status" value="1"/>
</dbReference>
<evidence type="ECO:0000259" key="9">
    <source>
        <dbReference type="PROSITE" id="PS51192"/>
    </source>
</evidence>
<feature type="domain" description="Helicase C-terminal" evidence="10">
    <location>
        <begin position="812"/>
        <end position="973"/>
    </location>
</feature>
<dbReference type="SMART" id="SM00184">
    <property type="entry name" value="RING"/>
    <property type="match status" value="1"/>
</dbReference>
<accession>A0A0J6YQV4</accession>
<dbReference type="GO" id="GO:0005634">
    <property type="term" value="C:nucleus"/>
    <property type="evidence" value="ECO:0007669"/>
    <property type="project" value="TreeGrafter"/>
</dbReference>
<evidence type="ECO:0000256" key="5">
    <source>
        <dbReference type="ARBA" id="ARBA00022840"/>
    </source>
</evidence>
<feature type="compositionally biased region" description="Pro residues" evidence="7">
    <location>
        <begin position="62"/>
        <end position="72"/>
    </location>
</feature>
<keyword evidence="6" id="KW-0862">Zinc</keyword>
<evidence type="ECO:0000256" key="4">
    <source>
        <dbReference type="ARBA" id="ARBA00022806"/>
    </source>
</evidence>
<evidence type="ECO:0000256" key="1">
    <source>
        <dbReference type="ARBA" id="ARBA00007025"/>
    </source>
</evidence>
<dbReference type="PROSITE" id="PS51194">
    <property type="entry name" value="HELICASE_CTER"/>
    <property type="match status" value="1"/>
</dbReference>
<dbReference type="FunFam" id="3.40.50.300:FF:002380">
    <property type="entry name" value="SWI/SNF family DNA-dependent ATPase, putative"/>
    <property type="match status" value="1"/>
</dbReference>
<dbReference type="InterPro" id="IPR001841">
    <property type="entry name" value="Znf_RING"/>
</dbReference>
<feature type="region of interest" description="Disordered" evidence="7">
    <location>
        <begin position="197"/>
        <end position="232"/>
    </location>
</feature>
<keyword evidence="5" id="KW-0067">ATP-binding</keyword>